<dbReference type="SUPFAM" id="SSF52540">
    <property type="entry name" value="P-loop containing nucleoside triphosphate hydrolases"/>
    <property type="match status" value="1"/>
</dbReference>
<dbReference type="GO" id="GO:0000049">
    <property type="term" value="F:tRNA binding"/>
    <property type="evidence" value="ECO:0007669"/>
    <property type="project" value="TreeGrafter"/>
</dbReference>
<name>A0AAV1V059_9STRA</name>
<feature type="chain" id="PRO_5043852911" description="L-seryl-tRNA(Sec) kinase" evidence="1">
    <location>
        <begin position="21"/>
        <end position="313"/>
    </location>
</feature>
<dbReference type="EMBL" id="CAKLBY020000254">
    <property type="protein sequence ID" value="CAK7940145.1"/>
    <property type="molecule type" value="Genomic_DNA"/>
</dbReference>
<evidence type="ECO:0000313" key="3">
    <source>
        <dbReference type="Proteomes" id="UP001162060"/>
    </source>
</evidence>
<organism evidence="2 3">
    <name type="scientific">Peronospora matthiolae</name>
    <dbReference type="NCBI Taxonomy" id="2874970"/>
    <lineage>
        <taxon>Eukaryota</taxon>
        <taxon>Sar</taxon>
        <taxon>Stramenopiles</taxon>
        <taxon>Oomycota</taxon>
        <taxon>Peronosporomycetes</taxon>
        <taxon>Peronosporales</taxon>
        <taxon>Peronosporaceae</taxon>
        <taxon>Peronospora</taxon>
    </lineage>
</organism>
<dbReference type="PANTHER" id="PTHR20873:SF0">
    <property type="entry name" value="L-SERYL-TRNA(SEC) KINASE"/>
    <property type="match status" value="1"/>
</dbReference>
<dbReference type="InterPro" id="IPR027417">
    <property type="entry name" value="P-loop_NTPase"/>
</dbReference>
<gene>
    <name evidence="2" type="ORF">PM001_LOCUS25295</name>
</gene>
<dbReference type="Pfam" id="PF13671">
    <property type="entry name" value="AAA_33"/>
    <property type="match status" value="1"/>
</dbReference>
<protein>
    <recommendedName>
        <fullName evidence="4">L-seryl-tRNA(Sec) kinase</fullName>
    </recommendedName>
</protein>
<reference evidence="2" key="1">
    <citation type="submission" date="2024-01" db="EMBL/GenBank/DDBJ databases">
        <authorList>
            <person name="Webb A."/>
        </authorList>
    </citation>
    <scope>NUCLEOTIDE SEQUENCE</scope>
    <source>
        <strain evidence="2">Pm1</strain>
    </source>
</reference>
<evidence type="ECO:0008006" key="4">
    <source>
        <dbReference type="Google" id="ProtNLM"/>
    </source>
</evidence>
<dbReference type="Proteomes" id="UP001162060">
    <property type="component" value="Unassembled WGS sequence"/>
</dbReference>
<dbReference type="AlphaFoldDB" id="A0AAV1V059"/>
<dbReference type="PANTHER" id="PTHR20873">
    <property type="entry name" value="L-SERYL-TRNA(SEC) KINASE"/>
    <property type="match status" value="1"/>
</dbReference>
<evidence type="ECO:0000313" key="2">
    <source>
        <dbReference type="EMBL" id="CAK7940145.1"/>
    </source>
</evidence>
<keyword evidence="1" id="KW-0732">Signal</keyword>
<comment type="caution">
    <text evidence="2">The sequence shown here is derived from an EMBL/GenBank/DDBJ whole genome shotgun (WGS) entry which is preliminary data.</text>
</comment>
<evidence type="ECO:0000256" key="1">
    <source>
        <dbReference type="SAM" id="SignalP"/>
    </source>
</evidence>
<dbReference type="GO" id="GO:0016301">
    <property type="term" value="F:kinase activity"/>
    <property type="evidence" value="ECO:0007669"/>
    <property type="project" value="TreeGrafter"/>
</dbReference>
<accession>A0AAV1V059</accession>
<dbReference type="Gene3D" id="3.40.50.300">
    <property type="entry name" value="P-loop containing nucleotide triphosphate hydrolases"/>
    <property type="match status" value="1"/>
</dbReference>
<feature type="signal peptide" evidence="1">
    <location>
        <begin position="1"/>
        <end position="20"/>
    </location>
</feature>
<sequence>MCGSLCDAVLVLVCGLPAAGKTTLVKQLVASGNTSSRLYERLSLDDLYEQRAIDDGISNPAEFNPDIWKASQHEMVLRVRNRLTENASAARGESRIQLVLLVDDNFSYRSQRKRYFHLATELHCGFGVLYMNVAVANCRARNAGRAKTGDAGAQIADEVFERMVAVFEAPNGRQNPWEVNTNEVKEVGDGSGIGDVMNALIERADHELKRRHLLQMEVQRGSAQQLCDRLSTQQNVLHRVDLRLRQWISAQLQDGATLPAGMSKSQFAGRLNRRRKCYLASIKHSYGNTLDRLHDGSEEEMLISLVLQFQHQN</sequence>
<proteinExistence type="predicted"/>
<dbReference type="InterPro" id="IPR052648">
    <property type="entry name" value="Ser-tRNA(Sec)_kinase"/>
</dbReference>